<evidence type="ECO:0000313" key="6">
    <source>
        <dbReference type="Proteomes" id="UP000658720"/>
    </source>
</evidence>
<dbReference type="Pfam" id="PF02254">
    <property type="entry name" value="TrkA_N"/>
    <property type="match status" value="1"/>
</dbReference>
<dbReference type="PROSITE" id="PS51201">
    <property type="entry name" value="RCK_N"/>
    <property type="match status" value="1"/>
</dbReference>
<dbReference type="InterPro" id="IPR036291">
    <property type="entry name" value="NAD(P)-bd_dom_sf"/>
</dbReference>
<feature type="domain" description="RCK C-terminal" evidence="4">
    <location>
        <begin position="266"/>
        <end position="352"/>
    </location>
</feature>
<organism evidence="5 6">
    <name type="scientific">Synechocystis salina LEGE 00031</name>
    <dbReference type="NCBI Taxonomy" id="1828736"/>
    <lineage>
        <taxon>Bacteria</taxon>
        <taxon>Bacillati</taxon>
        <taxon>Cyanobacteriota</taxon>
        <taxon>Cyanophyceae</taxon>
        <taxon>Synechococcales</taxon>
        <taxon>Merismopediaceae</taxon>
        <taxon>Synechocystis</taxon>
    </lineage>
</organism>
<sequence>MGLGSPSQENLLNLIDRQGRRLRQELMAGAITLAGLFVIGTAWYRYVEGWTWLDAFYMTTITLATVGFGETHPLSPASRLFTILLILMGLLTIGYMVNRFTEAFIQGYFQDSLRRRQEQKVIERLADHYILCGYGRTGQQIAFEFAVENIPFVVIDASPEVIIQAKLRDYAVLQGDATLDEILLAAHIERATCIVSALSSDAENLYTVLSAKTLNPEIRAIARASSEEAVQKLKRAGADEVVSPYITGGKRLAAAALRPQVVSFVDGILTGADRSFYMEEFRIGAQDCPYIGQTLREAQLRAQSGALILAIRRQDHKLIVGPMGDTHLLDADALICLGTVEQLRTLNQLLCPLNPAPVRLPKNHR</sequence>
<dbReference type="Proteomes" id="UP000658720">
    <property type="component" value="Unassembled WGS sequence"/>
</dbReference>
<dbReference type="Pfam" id="PF07885">
    <property type="entry name" value="Ion_trans_2"/>
    <property type="match status" value="1"/>
</dbReference>
<keyword evidence="2" id="KW-1133">Transmembrane helix</keyword>
<evidence type="ECO:0000259" key="4">
    <source>
        <dbReference type="PROSITE" id="PS51202"/>
    </source>
</evidence>
<evidence type="ECO:0000259" key="3">
    <source>
        <dbReference type="PROSITE" id="PS51201"/>
    </source>
</evidence>
<evidence type="ECO:0000313" key="5">
    <source>
        <dbReference type="EMBL" id="MBE9255478.1"/>
    </source>
</evidence>
<dbReference type="InterPro" id="IPR003148">
    <property type="entry name" value="RCK_N"/>
</dbReference>
<dbReference type="InterPro" id="IPR050721">
    <property type="entry name" value="Trk_Ktr_HKT_K-transport"/>
</dbReference>
<dbReference type="InterPro" id="IPR013099">
    <property type="entry name" value="K_chnl_dom"/>
</dbReference>
<dbReference type="PANTHER" id="PTHR43833">
    <property type="entry name" value="POTASSIUM CHANNEL PROTEIN 2-RELATED-RELATED"/>
    <property type="match status" value="1"/>
</dbReference>
<feature type="domain" description="RCK N-terminal" evidence="3">
    <location>
        <begin position="126"/>
        <end position="243"/>
    </location>
</feature>
<evidence type="ECO:0000256" key="1">
    <source>
        <dbReference type="ARBA" id="ARBA00004651"/>
    </source>
</evidence>
<dbReference type="Gene3D" id="1.10.287.70">
    <property type="match status" value="1"/>
</dbReference>
<dbReference type="SUPFAM" id="SSF81324">
    <property type="entry name" value="Voltage-gated potassium channels"/>
    <property type="match status" value="1"/>
</dbReference>
<dbReference type="Gene3D" id="3.30.70.1450">
    <property type="entry name" value="Regulator of K+ conductance, C-terminal domain"/>
    <property type="match status" value="1"/>
</dbReference>
<keyword evidence="6" id="KW-1185">Reference proteome</keyword>
<feature type="transmembrane region" description="Helical" evidence="2">
    <location>
        <begin position="26"/>
        <end position="44"/>
    </location>
</feature>
<comment type="subcellular location">
    <subcellularLocation>
        <location evidence="1">Cell membrane</location>
        <topology evidence="1">Multi-pass membrane protein</topology>
    </subcellularLocation>
</comment>
<keyword evidence="2" id="KW-0472">Membrane</keyword>
<protein>
    <submittedName>
        <fullName evidence="5">NAD-binding protein</fullName>
    </submittedName>
</protein>
<dbReference type="RefSeq" id="WP_194020842.1">
    <property type="nucleotide sequence ID" value="NZ_JADEVV010000065.1"/>
</dbReference>
<feature type="transmembrane region" description="Helical" evidence="2">
    <location>
        <begin position="50"/>
        <end position="68"/>
    </location>
</feature>
<proteinExistence type="predicted"/>
<feature type="transmembrane region" description="Helical" evidence="2">
    <location>
        <begin position="80"/>
        <end position="97"/>
    </location>
</feature>
<dbReference type="SUPFAM" id="SSF116726">
    <property type="entry name" value="TrkA C-terminal domain-like"/>
    <property type="match status" value="1"/>
</dbReference>
<gene>
    <name evidence="5" type="ORF">IQ217_16875</name>
</gene>
<evidence type="ECO:0000256" key="2">
    <source>
        <dbReference type="SAM" id="Phobius"/>
    </source>
</evidence>
<dbReference type="InterPro" id="IPR036721">
    <property type="entry name" value="RCK_C_sf"/>
</dbReference>
<dbReference type="Gene3D" id="3.40.50.720">
    <property type="entry name" value="NAD(P)-binding Rossmann-like Domain"/>
    <property type="match status" value="1"/>
</dbReference>
<accession>A0ABR9VVU9</accession>
<comment type="caution">
    <text evidence="5">The sequence shown here is derived from an EMBL/GenBank/DDBJ whole genome shotgun (WGS) entry which is preliminary data.</text>
</comment>
<dbReference type="EMBL" id="JADEVV010000065">
    <property type="protein sequence ID" value="MBE9255478.1"/>
    <property type="molecule type" value="Genomic_DNA"/>
</dbReference>
<keyword evidence="2" id="KW-0812">Transmembrane</keyword>
<dbReference type="Pfam" id="PF02080">
    <property type="entry name" value="TrkA_C"/>
    <property type="match status" value="1"/>
</dbReference>
<name>A0ABR9VVU9_9SYNC</name>
<reference evidence="5 6" key="1">
    <citation type="submission" date="2020-10" db="EMBL/GenBank/DDBJ databases">
        <authorList>
            <person name="Castelo-Branco R."/>
            <person name="Eusebio N."/>
            <person name="Adriana R."/>
            <person name="Vieira A."/>
            <person name="Brugerolle De Fraissinette N."/>
            <person name="Rezende De Castro R."/>
            <person name="Schneider M.P."/>
            <person name="Vasconcelos V."/>
            <person name="Leao P.N."/>
        </authorList>
    </citation>
    <scope>NUCLEOTIDE SEQUENCE [LARGE SCALE GENOMIC DNA]</scope>
    <source>
        <strain evidence="5 6">LEGE 00031</strain>
    </source>
</reference>
<dbReference type="InterPro" id="IPR006037">
    <property type="entry name" value="RCK_C"/>
</dbReference>
<dbReference type="SUPFAM" id="SSF51735">
    <property type="entry name" value="NAD(P)-binding Rossmann-fold domains"/>
    <property type="match status" value="1"/>
</dbReference>
<dbReference type="PANTHER" id="PTHR43833:SF9">
    <property type="entry name" value="POTASSIUM CHANNEL PROTEIN YUGO-RELATED"/>
    <property type="match status" value="1"/>
</dbReference>
<dbReference type="PROSITE" id="PS51202">
    <property type="entry name" value="RCK_C"/>
    <property type="match status" value="1"/>
</dbReference>